<comment type="similarity">
    <text evidence="1">Belongs to the HipA Ser/Thr kinase family.</text>
</comment>
<sequence>MSALTDLLLQGPRSAPELRQSLAISQATFSRLVSSHEEVVQFGKARATRYALIKPVRGVTSFPLWQVDAQGRTCKFGVIYPCWPQGSCLVALSSGEWQWFDGLPWYLTDLRPQGFLGRAWGRSVAQHTNLPDDIRLWQEDEILYALRTYAGENAGGWIIGEDNYQRWVDAPEPIAIAHSDKITRFQQFAEEALAGEVIGSSAGGEQPKFACFVQTEHGDKNALVKFSARERSVISERWSDLLIAESIALSVLAGANVSASHTTVYCSDAGQVFLESIRFDCTGVRGRRQIVSLEALQSEYASSLGTWPMVTRQLAAQGYIDAHSCQQTEIIWAFGRLIANSDMHAGNLSFYLSASPMALAPVYDMLPMSFAPSGAGSLRTEAVDIKVDATVNRNAWEFVLPLAETFWLQVADDARISAGFRQIARAMLEKLTLAGLVIQRLA</sequence>
<reference evidence="6 7" key="2">
    <citation type="journal article" date="2017" name="PLoS ONE">
        <title>Genomic and phenotypic characterisation of fluoroquinolone resistance mechanisms in Enterobacteriaceae in Durban, South Africa.</title>
        <authorList>
            <person name="Osei Sekyere J."/>
            <person name="Amoako D.G."/>
        </authorList>
    </citation>
    <scope>NUCLEOTIDE SEQUENCE [LARGE SCALE GENOMIC DNA]</scope>
    <source>
        <strain evidence="6 7">ST62:944112508</strain>
    </source>
</reference>
<evidence type="ECO:0000313" key="5">
    <source>
        <dbReference type="EMBL" id="HAT3898457.1"/>
    </source>
</evidence>
<dbReference type="InterPro" id="IPR052028">
    <property type="entry name" value="HipA_Ser/Thr_kinase"/>
</dbReference>
<dbReference type="RefSeq" id="WP_057063128.1">
    <property type="nucleotide sequence ID" value="NZ_CABDWZ010000002.1"/>
</dbReference>
<comment type="caution">
    <text evidence="5">The sequence shown here is derived from an EMBL/GenBank/DDBJ whole genome shotgun (WGS) entry which is preliminary data.</text>
</comment>
<organism evidence="5">
    <name type="scientific">Citrobacter freundii</name>
    <dbReference type="NCBI Taxonomy" id="546"/>
    <lineage>
        <taxon>Bacteria</taxon>
        <taxon>Pseudomonadati</taxon>
        <taxon>Pseudomonadota</taxon>
        <taxon>Gammaproteobacteria</taxon>
        <taxon>Enterobacterales</taxon>
        <taxon>Enterobacteriaceae</taxon>
        <taxon>Citrobacter</taxon>
        <taxon>Citrobacter freundii complex</taxon>
    </lineage>
</organism>
<evidence type="ECO:0000313" key="6">
    <source>
        <dbReference type="EMBL" id="KPR57177.1"/>
    </source>
</evidence>
<dbReference type="InterPro" id="IPR012893">
    <property type="entry name" value="HipA-like_C"/>
</dbReference>
<dbReference type="Pfam" id="PF07804">
    <property type="entry name" value="HipA_C"/>
    <property type="match status" value="1"/>
</dbReference>
<dbReference type="GO" id="GO:0004674">
    <property type="term" value="F:protein serine/threonine kinase activity"/>
    <property type="evidence" value="ECO:0007669"/>
    <property type="project" value="TreeGrafter"/>
</dbReference>
<reference evidence="7" key="1">
    <citation type="submission" date="2015-09" db="EMBL/GenBank/DDBJ databases">
        <title>Prevalence of NDMs in South Africa.</title>
        <authorList>
            <person name="Osei Sekyere J."/>
            <person name="Govinden U."/>
            <person name="Essack S."/>
            <person name="Haldorsen B."/>
            <person name="Samuelsen O."/>
            <person name="Aasnaes B."/>
            <person name="Sundsfjord A."/>
        </authorList>
    </citation>
    <scope>NUCLEOTIDE SEQUENCE [LARGE SCALE GENOMIC DNA]</scope>
    <source>
        <strain evidence="7">ST62:944112508</strain>
    </source>
</reference>
<keyword evidence="2" id="KW-0808">Transferase</keyword>
<protein>
    <submittedName>
        <fullName evidence="6">Transcriptional regulator</fullName>
    </submittedName>
    <submittedName>
        <fullName evidence="5">Type II toxin-antitoxin system HipA family toxin YjjJ</fullName>
    </submittedName>
</protein>
<dbReference type="PANTHER" id="PTHR37419:SF8">
    <property type="entry name" value="TOXIN YJJJ"/>
    <property type="match status" value="1"/>
</dbReference>
<accession>A0A0P8IEX4</accession>
<dbReference type="Proteomes" id="UP000050520">
    <property type="component" value="Unassembled WGS sequence"/>
</dbReference>
<feature type="domain" description="HipA-like C-terminal" evidence="4">
    <location>
        <begin position="200"/>
        <end position="429"/>
    </location>
</feature>
<dbReference type="PANTHER" id="PTHR37419">
    <property type="entry name" value="SERINE/THREONINE-PROTEIN KINASE TOXIN HIPA"/>
    <property type="match status" value="1"/>
</dbReference>
<dbReference type="NCBIfam" id="NF007297">
    <property type="entry name" value="PRK09775.1"/>
    <property type="match status" value="1"/>
</dbReference>
<dbReference type="AlphaFoldDB" id="A0A0P8IEX4"/>
<dbReference type="GO" id="GO:0005829">
    <property type="term" value="C:cytosol"/>
    <property type="evidence" value="ECO:0007669"/>
    <property type="project" value="TreeGrafter"/>
</dbReference>
<proteinExistence type="inferred from homology"/>
<evidence type="ECO:0000256" key="3">
    <source>
        <dbReference type="ARBA" id="ARBA00022777"/>
    </source>
</evidence>
<dbReference type="EMBL" id="DACSXJ010000016">
    <property type="protein sequence ID" value="HAT3898457.1"/>
    <property type="molecule type" value="Genomic_DNA"/>
</dbReference>
<reference evidence="5" key="3">
    <citation type="journal article" date="2018" name="Genome Biol.">
        <title>SKESA: strategic k-mer extension for scrupulous assemblies.</title>
        <authorList>
            <person name="Souvorov A."/>
            <person name="Agarwala R."/>
            <person name="Lipman D.J."/>
        </authorList>
    </citation>
    <scope>NUCLEOTIDE SEQUENCE</scope>
    <source>
        <strain evidence="5">O50</strain>
    </source>
</reference>
<name>A0A0P8IEX4_CITFR</name>
<dbReference type="Proteomes" id="UP000855471">
    <property type="component" value="Unassembled WGS sequence"/>
</dbReference>
<evidence type="ECO:0000259" key="4">
    <source>
        <dbReference type="Pfam" id="PF07804"/>
    </source>
</evidence>
<evidence type="ECO:0000313" key="7">
    <source>
        <dbReference type="Proteomes" id="UP000050520"/>
    </source>
</evidence>
<keyword evidence="3" id="KW-0418">Kinase</keyword>
<gene>
    <name evidence="5" type="primary">yjjJ</name>
    <name evidence="6" type="ORF">AN672_03030</name>
    <name evidence="5" type="ORF">I9Y29_002897</name>
</gene>
<evidence type="ECO:0000256" key="1">
    <source>
        <dbReference type="ARBA" id="ARBA00010164"/>
    </source>
</evidence>
<dbReference type="EMBL" id="LJEB01000011">
    <property type="protein sequence ID" value="KPR57177.1"/>
    <property type="molecule type" value="Genomic_DNA"/>
</dbReference>
<reference evidence="5" key="4">
    <citation type="submission" date="2020-09" db="EMBL/GenBank/DDBJ databases">
        <authorList>
            <consortium name="NCBI Pathogen Detection Project"/>
        </authorList>
    </citation>
    <scope>NUCLEOTIDE SEQUENCE</scope>
    <source>
        <strain evidence="5">O50</strain>
    </source>
</reference>
<evidence type="ECO:0000256" key="2">
    <source>
        <dbReference type="ARBA" id="ARBA00022679"/>
    </source>
</evidence>